<protein>
    <submittedName>
        <fullName evidence="1">Uncharacterized protein</fullName>
    </submittedName>
</protein>
<accession>A0A3M7T9R3</accession>
<sequence>MTNLIEFEIKNFRNKLIIIKIKFGTVNFVPNLSSEGPKNFLQIVATDMSFVLILQNFAKFRTLVLQNQYIGGTKDVSVIQFTENIYVLLATIARVRLFTNFQQLPNSLIQLSYLLKSLFETDGFIFCSTSTKSFILMGTFNSSLGRVRISSTLKPSIFRLRPIIDASRHTMAISAPE</sequence>
<reference evidence="1 2" key="1">
    <citation type="journal article" date="2018" name="Sci. Rep.">
        <title>Genomic signatures of local adaptation to the degree of environmental predictability in rotifers.</title>
        <authorList>
            <person name="Franch-Gras L."/>
            <person name="Hahn C."/>
            <person name="Garcia-Roger E.M."/>
            <person name="Carmona M.J."/>
            <person name="Serra M."/>
            <person name="Gomez A."/>
        </authorList>
    </citation>
    <scope>NUCLEOTIDE SEQUENCE [LARGE SCALE GENOMIC DNA]</scope>
    <source>
        <strain evidence="1">HYR1</strain>
    </source>
</reference>
<evidence type="ECO:0000313" key="1">
    <source>
        <dbReference type="EMBL" id="RNA44822.1"/>
    </source>
</evidence>
<gene>
    <name evidence="1" type="ORF">BpHYR1_019173</name>
</gene>
<organism evidence="1 2">
    <name type="scientific">Brachionus plicatilis</name>
    <name type="common">Marine rotifer</name>
    <name type="synonym">Brachionus muelleri</name>
    <dbReference type="NCBI Taxonomy" id="10195"/>
    <lineage>
        <taxon>Eukaryota</taxon>
        <taxon>Metazoa</taxon>
        <taxon>Spiralia</taxon>
        <taxon>Gnathifera</taxon>
        <taxon>Rotifera</taxon>
        <taxon>Eurotatoria</taxon>
        <taxon>Monogononta</taxon>
        <taxon>Pseudotrocha</taxon>
        <taxon>Ploima</taxon>
        <taxon>Brachionidae</taxon>
        <taxon>Brachionus</taxon>
    </lineage>
</organism>
<comment type="caution">
    <text evidence="1">The sequence shown here is derived from an EMBL/GenBank/DDBJ whole genome shotgun (WGS) entry which is preliminary data.</text>
</comment>
<keyword evidence="2" id="KW-1185">Reference proteome</keyword>
<evidence type="ECO:0000313" key="2">
    <source>
        <dbReference type="Proteomes" id="UP000276133"/>
    </source>
</evidence>
<proteinExistence type="predicted"/>
<dbReference type="Proteomes" id="UP000276133">
    <property type="component" value="Unassembled WGS sequence"/>
</dbReference>
<name>A0A3M7T9R3_BRAPC</name>
<dbReference type="AlphaFoldDB" id="A0A3M7T9R3"/>
<dbReference type="EMBL" id="REGN01000055">
    <property type="protein sequence ID" value="RNA44822.1"/>
    <property type="molecule type" value="Genomic_DNA"/>
</dbReference>